<evidence type="ECO:0000313" key="1">
    <source>
        <dbReference type="EMBL" id="KAL1844927.1"/>
    </source>
</evidence>
<protein>
    <submittedName>
        <fullName evidence="1">Uncharacterized protein</fullName>
    </submittedName>
</protein>
<gene>
    <name evidence="1" type="ORF">VTK73DRAFT_1501</name>
</gene>
<comment type="caution">
    <text evidence="1">The sequence shown here is derived from an EMBL/GenBank/DDBJ whole genome shotgun (WGS) entry which is preliminary data.</text>
</comment>
<proteinExistence type="predicted"/>
<sequence length="73" mass="8016">MSIELWKRGGSLSQKEGPGALNGRVSFRLSPKLQLPDLLSPCACDWLRPWTNRGLHGEPVTFQAASTSLPKRA</sequence>
<dbReference type="EMBL" id="JAZHXJ010001369">
    <property type="protein sequence ID" value="KAL1844927.1"/>
    <property type="molecule type" value="Genomic_DNA"/>
</dbReference>
<accession>A0ABR3VTI9</accession>
<reference evidence="1 2" key="1">
    <citation type="journal article" date="2024" name="Commun. Biol.">
        <title>Comparative genomic analysis of thermophilic fungi reveals convergent evolutionary adaptations and gene losses.</title>
        <authorList>
            <person name="Steindorff A.S."/>
            <person name="Aguilar-Pontes M.V."/>
            <person name="Robinson A.J."/>
            <person name="Andreopoulos B."/>
            <person name="LaButti K."/>
            <person name="Kuo A."/>
            <person name="Mondo S."/>
            <person name="Riley R."/>
            <person name="Otillar R."/>
            <person name="Haridas S."/>
            <person name="Lipzen A."/>
            <person name="Grimwood J."/>
            <person name="Schmutz J."/>
            <person name="Clum A."/>
            <person name="Reid I.D."/>
            <person name="Moisan M.C."/>
            <person name="Butler G."/>
            <person name="Nguyen T.T.M."/>
            <person name="Dewar K."/>
            <person name="Conant G."/>
            <person name="Drula E."/>
            <person name="Henrissat B."/>
            <person name="Hansel C."/>
            <person name="Singer S."/>
            <person name="Hutchinson M.I."/>
            <person name="de Vries R.P."/>
            <person name="Natvig D.O."/>
            <person name="Powell A.J."/>
            <person name="Tsang A."/>
            <person name="Grigoriev I.V."/>
        </authorList>
    </citation>
    <scope>NUCLEOTIDE SEQUENCE [LARGE SCALE GENOMIC DNA]</scope>
    <source>
        <strain evidence="1 2">ATCC 24622</strain>
    </source>
</reference>
<dbReference type="Proteomes" id="UP001586593">
    <property type="component" value="Unassembled WGS sequence"/>
</dbReference>
<evidence type="ECO:0000313" key="2">
    <source>
        <dbReference type="Proteomes" id="UP001586593"/>
    </source>
</evidence>
<name>A0ABR3VTI9_9PEZI</name>
<organism evidence="1 2">
    <name type="scientific">Phialemonium thermophilum</name>
    <dbReference type="NCBI Taxonomy" id="223376"/>
    <lineage>
        <taxon>Eukaryota</taxon>
        <taxon>Fungi</taxon>
        <taxon>Dikarya</taxon>
        <taxon>Ascomycota</taxon>
        <taxon>Pezizomycotina</taxon>
        <taxon>Sordariomycetes</taxon>
        <taxon>Sordariomycetidae</taxon>
        <taxon>Cephalothecales</taxon>
        <taxon>Cephalothecaceae</taxon>
        <taxon>Phialemonium</taxon>
    </lineage>
</organism>
<keyword evidence="2" id="KW-1185">Reference proteome</keyword>